<dbReference type="Proteomes" id="UP000694892">
    <property type="component" value="Unassembled WGS sequence"/>
</dbReference>
<protein>
    <submittedName>
        <fullName evidence="1">Uncharacterized protein</fullName>
    </submittedName>
</protein>
<name>A0A974BPU2_XENLA</name>
<organism evidence="1">
    <name type="scientific">Xenopus laevis</name>
    <name type="common">African clawed frog</name>
    <dbReference type="NCBI Taxonomy" id="8355"/>
    <lineage>
        <taxon>Eukaryota</taxon>
        <taxon>Metazoa</taxon>
        <taxon>Chordata</taxon>
        <taxon>Craniata</taxon>
        <taxon>Vertebrata</taxon>
        <taxon>Euteleostomi</taxon>
        <taxon>Amphibia</taxon>
        <taxon>Batrachia</taxon>
        <taxon>Anura</taxon>
        <taxon>Pipoidea</taxon>
        <taxon>Pipidae</taxon>
        <taxon>Xenopodinae</taxon>
        <taxon>Xenopus</taxon>
        <taxon>Xenopus</taxon>
    </lineage>
</organism>
<dbReference type="AlphaFoldDB" id="A0A974BPU2"/>
<dbReference type="EMBL" id="KV471044">
    <property type="protein sequence ID" value="OCT55842.1"/>
    <property type="molecule type" value="Genomic_DNA"/>
</dbReference>
<accession>A0A974BPU2</accession>
<proteinExistence type="predicted"/>
<gene>
    <name evidence="1" type="ORF">XELAEV_18003119mg</name>
</gene>
<sequence>MDPMRGNMYMEEISMEATDGLEMALVLVTDPLTHGDLQFIADTPTPVEWLPMGGNNHSTWAPHWRRQEWDLQPAVV</sequence>
<reference evidence="1" key="1">
    <citation type="submission" date="2016-05" db="EMBL/GenBank/DDBJ databases">
        <title>WGS assembly of Xenopus laevis.</title>
        <authorList>
            <person name="Session A."/>
            <person name="Uno Y."/>
            <person name="Kwon T."/>
            <person name="Chapman J."/>
            <person name="Toyoda A."/>
            <person name="Takahashi S."/>
            <person name="Fukui A."/>
            <person name="Hikosaka A."/>
            <person name="Putnam N."/>
            <person name="Stites J."/>
            <person name="Van Heeringen S."/>
            <person name="Quigley I."/>
            <person name="Heinz S."/>
            <person name="Hellsten U."/>
            <person name="Lyons J."/>
            <person name="Suzuki A."/>
            <person name="Kondo M."/>
            <person name="Ogino H."/>
            <person name="Ochi H."/>
            <person name="Bogdanovic O."/>
            <person name="Lister R."/>
            <person name="Georgiou G."/>
            <person name="Paranjpe S."/>
            <person name="Van Kruijsbergen I."/>
            <person name="Mozaffari S."/>
            <person name="Shu S."/>
            <person name="Schmutz J."/>
            <person name="Jenkins J."/>
            <person name="Grimwood J."/>
            <person name="Carlson J."/>
            <person name="Mitros T."/>
            <person name="Simakov O."/>
            <person name="Heald R."/>
            <person name="Miller K."/>
            <person name="Haudenschild C."/>
            <person name="Kuroki Y."/>
            <person name="Tanaka T."/>
            <person name="Michiue T."/>
            <person name="Watanabe M."/>
            <person name="Kinoshita T."/>
            <person name="Ohta Y."/>
            <person name="Mawaribuchi S."/>
            <person name="Suzuki Y."/>
            <person name="Haramoto Y."/>
            <person name="Yamamoto T."/>
            <person name="Takagi C."/>
            <person name="Kitzman J."/>
            <person name="Shendure J."/>
            <person name="Nakayama T."/>
            <person name="Izutsu Y."/>
            <person name="Robert J."/>
            <person name="Dichmann D."/>
            <person name="Flajnik M."/>
            <person name="Houston D."/>
            <person name="Marcotte E."/>
            <person name="Wallingford J."/>
            <person name="Ito Y."/>
            <person name="Asashima M."/>
            <person name="Ueno N."/>
            <person name="Matsuda Y."/>
            <person name="Jan Veenstra G."/>
            <person name="Fujiyama A."/>
            <person name="Harland R."/>
            <person name="Taira M."/>
            <person name="Rokhsar D.S."/>
        </authorList>
    </citation>
    <scope>NUCLEOTIDE SEQUENCE</scope>
    <source>
        <strain evidence="1">J</strain>
        <tissue evidence="1">Blood</tissue>
    </source>
</reference>
<evidence type="ECO:0000313" key="1">
    <source>
        <dbReference type="EMBL" id="OCT55842.1"/>
    </source>
</evidence>